<dbReference type="GO" id="GO:0019391">
    <property type="term" value="P:glucuronoside catabolic process"/>
    <property type="evidence" value="ECO:0007669"/>
    <property type="project" value="TreeGrafter"/>
</dbReference>
<gene>
    <name evidence="3" type="ORF">CFN03_10985</name>
</gene>
<dbReference type="PANTHER" id="PTHR10066">
    <property type="entry name" value="BETA-GLUCURONIDASE"/>
    <property type="match status" value="1"/>
</dbReference>
<evidence type="ECO:0000313" key="4">
    <source>
        <dbReference type="Proteomes" id="UP000216682"/>
    </source>
</evidence>
<dbReference type="GO" id="GO:0030246">
    <property type="term" value="F:carbohydrate binding"/>
    <property type="evidence" value="ECO:0007669"/>
    <property type="project" value="TreeGrafter"/>
</dbReference>
<dbReference type="PANTHER" id="PTHR10066:SF67">
    <property type="entry name" value="BETA-GLUCURONIDASE"/>
    <property type="match status" value="1"/>
</dbReference>
<dbReference type="GO" id="GO:0005975">
    <property type="term" value="P:carbohydrate metabolic process"/>
    <property type="evidence" value="ECO:0007669"/>
    <property type="project" value="InterPro"/>
</dbReference>
<dbReference type="Proteomes" id="UP000216682">
    <property type="component" value="Unassembled WGS sequence"/>
</dbReference>
<dbReference type="InterPro" id="IPR006103">
    <property type="entry name" value="Glyco_hydro_2_cat"/>
</dbReference>
<protein>
    <recommendedName>
        <fullName evidence="2">Glycoside hydrolase family 2 catalytic domain-containing protein</fullName>
    </recommendedName>
</protein>
<comment type="similarity">
    <text evidence="1">Belongs to the glycosyl hydrolase 2 family.</text>
</comment>
<dbReference type="Gene3D" id="3.20.20.80">
    <property type="entry name" value="Glycosidases"/>
    <property type="match status" value="1"/>
</dbReference>
<dbReference type="Pfam" id="PF02836">
    <property type="entry name" value="Glyco_hydro_2_C"/>
    <property type="match status" value="1"/>
</dbReference>
<evidence type="ECO:0000259" key="2">
    <source>
        <dbReference type="Pfam" id="PF02836"/>
    </source>
</evidence>
<comment type="caution">
    <text evidence="3">The sequence shown here is derived from an EMBL/GenBank/DDBJ whole genome shotgun (WGS) entry which is preliminary data.</text>
</comment>
<reference evidence="3 4" key="1">
    <citation type="submission" date="2017-07" db="EMBL/GenBank/DDBJ databases">
        <title>Shotgun whole genome sequences of three halophilic bacterial isolates.</title>
        <authorList>
            <person name="Pozzo T."/>
            <person name="Higdon S.M."/>
            <person name="Quillaguaman J."/>
        </authorList>
    </citation>
    <scope>NUCLEOTIDE SEQUENCE [LARGE SCALE GENOMIC DNA]</scope>
    <source>
        <strain evidence="3 4">BU-1</strain>
    </source>
</reference>
<evidence type="ECO:0000313" key="3">
    <source>
        <dbReference type="EMBL" id="OZT76655.1"/>
    </source>
</evidence>
<organism evidence="3 4">
    <name type="scientific">Salinicoccus roseus</name>
    <dbReference type="NCBI Taxonomy" id="45670"/>
    <lineage>
        <taxon>Bacteria</taxon>
        <taxon>Bacillati</taxon>
        <taxon>Bacillota</taxon>
        <taxon>Bacilli</taxon>
        <taxon>Bacillales</taxon>
        <taxon>Staphylococcaceae</taxon>
        <taxon>Salinicoccus</taxon>
    </lineage>
</organism>
<dbReference type="EMBL" id="NPEZ01000005">
    <property type="protein sequence ID" value="OZT76655.1"/>
    <property type="molecule type" value="Genomic_DNA"/>
</dbReference>
<dbReference type="GO" id="GO:0004566">
    <property type="term" value="F:beta-glucuronidase activity"/>
    <property type="evidence" value="ECO:0007669"/>
    <property type="project" value="TreeGrafter"/>
</dbReference>
<dbReference type="InterPro" id="IPR023232">
    <property type="entry name" value="Glyco_hydro_2_AS"/>
</dbReference>
<proteinExistence type="inferred from homology"/>
<sequence>MTRLADREVIKALVKRDKNHASVVLWSIANEPASEEEGAYDYFKPLYDLTKECDPQKRPARVVTHLMATPVTLRMHPML</sequence>
<dbReference type="AlphaFoldDB" id="A0A265E579"/>
<name>A0A265E579_9STAP</name>
<dbReference type="SUPFAM" id="SSF51445">
    <property type="entry name" value="(Trans)glycosidases"/>
    <property type="match status" value="1"/>
</dbReference>
<dbReference type="PROSITE" id="PS00608">
    <property type="entry name" value="GLYCOSYL_HYDROL_F2_2"/>
    <property type="match status" value="1"/>
</dbReference>
<feature type="domain" description="Glycoside hydrolase family 2 catalytic" evidence="2">
    <location>
        <begin position="7"/>
        <end position="69"/>
    </location>
</feature>
<dbReference type="InterPro" id="IPR017853">
    <property type="entry name" value="GH"/>
</dbReference>
<evidence type="ECO:0000256" key="1">
    <source>
        <dbReference type="ARBA" id="ARBA00007401"/>
    </source>
</evidence>
<accession>A0A265E579</accession>